<feature type="signal peptide" evidence="3">
    <location>
        <begin position="1"/>
        <end position="21"/>
    </location>
</feature>
<evidence type="ECO:0000313" key="5">
    <source>
        <dbReference type="Proteomes" id="UP000005388"/>
    </source>
</evidence>
<dbReference type="Proteomes" id="UP000005388">
    <property type="component" value="Unassembled WGS sequence"/>
</dbReference>
<keyword evidence="1" id="KW-0175">Coiled coil</keyword>
<evidence type="ECO:0000256" key="1">
    <source>
        <dbReference type="SAM" id="Coils"/>
    </source>
</evidence>
<dbReference type="RefSeq" id="WP_006738863.1">
    <property type="nucleotide sequence ID" value="NZ_AEUZ02000001.1"/>
</dbReference>
<comment type="caution">
    <text evidence="4">The sequence shown here is derived from an EMBL/GenBank/DDBJ whole genome shotgun (WGS) entry which is preliminary data.</text>
</comment>
<protein>
    <submittedName>
        <fullName evidence="4">Uncharacterized protein</fullName>
    </submittedName>
</protein>
<feature type="region of interest" description="Disordered" evidence="2">
    <location>
        <begin position="50"/>
        <end position="77"/>
    </location>
</feature>
<gene>
    <name evidence="4" type="ORF">STRUR_0139</name>
</gene>
<evidence type="ECO:0000313" key="4">
    <source>
        <dbReference type="EMBL" id="EHJ56092.1"/>
    </source>
</evidence>
<organism evidence="4 5">
    <name type="scientific">Streptococcus urinalis 2285-97</name>
    <dbReference type="NCBI Taxonomy" id="764291"/>
    <lineage>
        <taxon>Bacteria</taxon>
        <taxon>Bacillati</taxon>
        <taxon>Bacillota</taxon>
        <taxon>Bacilli</taxon>
        <taxon>Lactobacillales</taxon>
        <taxon>Streptococcaceae</taxon>
        <taxon>Streptococcus</taxon>
    </lineage>
</organism>
<reference evidence="4 5" key="1">
    <citation type="journal article" date="2014" name="Int. J. Syst. Evol. Microbiol.">
        <title>Phylogenomics and the dynamic genome evolution of the genus Streptococcus.</title>
        <authorList>
            <consortium name="The Broad Institute Genome Sequencing Platform"/>
            <person name="Richards V.P."/>
            <person name="Palmer S.R."/>
            <person name="Pavinski Bitar P.D."/>
            <person name="Qin X."/>
            <person name="Weinstock G.M."/>
            <person name="Highlander S.K."/>
            <person name="Town C.D."/>
            <person name="Burne R.A."/>
            <person name="Stanhope M.J."/>
        </authorList>
    </citation>
    <scope>NUCLEOTIDE SEQUENCE [LARGE SCALE GENOMIC DNA]</scope>
    <source>
        <strain evidence="4 5">2285-97</strain>
    </source>
</reference>
<feature type="chain" id="PRO_5038957444" evidence="3">
    <location>
        <begin position="22"/>
        <end position="207"/>
    </location>
</feature>
<dbReference type="STRING" id="764291.STRUR_0139"/>
<evidence type="ECO:0000256" key="2">
    <source>
        <dbReference type="SAM" id="MobiDB-lite"/>
    </source>
</evidence>
<accession>G5KH47</accession>
<proteinExistence type="predicted"/>
<feature type="coiled-coil region" evidence="1">
    <location>
        <begin position="83"/>
        <end position="176"/>
    </location>
</feature>
<dbReference type="EMBL" id="AEUZ02000001">
    <property type="protein sequence ID" value="EHJ56092.1"/>
    <property type="molecule type" value="Genomic_DNA"/>
</dbReference>
<sequence>MTKRFRTLASIALGVGLVTMAATTTVKADMENGTETVPYAINTVTGEKQVNNDSTSADLNVASNENDSNTSVENQDNTFPEHLESYRQDYEALEANHKALVDEYKRLDTVNKQTELSPDNQKVLGQLKQEVPQLHEQVNQAVEKADLSNPIISTNVQKFQEQFKLYENQLSQLKTSQQFLTIHQEELRHLDQLDNQRQAIVANWKST</sequence>
<keyword evidence="3" id="KW-0732">Signal</keyword>
<name>G5KH47_9STRE</name>
<keyword evidence="5" id="KW-1185">Reference proteome</keyword>
<evidence type="ECO:0000256" key="3">
    <source>
        <dbReference type="SAM" id="SignalP"/>
    </source>
</evidence>
<dbReference type="AlphaFoldDB" id="G5KH47"/>